<evidence type="ECO:0000313" key="9">
    <source>
        <dbReference type="EMBL" id="SPF28830.1"/>
    </source>
</evidence>
<evidence type="ECO:0000256" key="7">
    <source>
        <dbReference type="PIRSR" id="PIRSR608901-2"/>
    </source>
</evidence>
<proteinExistence type="predicted"/>
<evidence type="ECO:0000256" key="4">
    <source>
        <dbReference type="ARBA" id="ARBA00022989"/>
    </source>
</evidence>
<dbReference type="RefSeq" id="WP_108781586.1">
    <property type="nucleotide sequence ID" value="NZ_OMKW01000002.1"/>
</dbReference>
<keyword evidence="5 8" id="KW-0472">Membrane</keyword>
<feature type="transmembrane region" description="Helical" evidence="8">
    <location>
        <begin position="192"/>
        <end position="212"/>
    </location>
</feature>
<organism evidence="9 10">
    <name type="scientific">Pontivivens insulae</name>
    <dbReference type="NCBI Taxonomy" id="1639689"/>
    <lineage>
        <taxon>Bacteria</taxon>
        <taxon>Pseudomonadati</taxon>
        <taxon>Pseudomonadota</taxon>
        <taxon>Alphaproteobacteria</taxon>
        <taxon>Rhodobacterales</taxon>
        <taxon>Paracoccaceae</taxon>
        <taxon>Pontivivens</taxon>
    </lineage>
</organism>
<dbReference type="GO" id="GO:0006672">
    <property type="term" value="P:ceramide metabolic process"/>
    <property type="evidence" value="ECO:0007669"/>
    <property type="project" value="InterPro"/>
</dbReference>
<feature type="binding site" evidence="7">
    <location>
        <position position="70"/>
    </location>
    <ligand>
        <name>Zn(2+)</name>
        <dbReference type="ChEBI" id="CHEBI:29105"/>
        <note>catalytic</note>
    </ligand>
</feature>
<dbReference type="Proteomes" id="UP000244932">
    <property type="component" value="Unassembled WGS sequence"/>
</dbReference>
<feature type="transmembrane region" description="Helical" evidence="8">
    <location>
        <begin position="163"/>
        <end position="180"/>
    </location>
</feature>
<dbReference type="EMBL" id="OMKW01000002">
    <property type="protein sequence ID" value="SPF28830.1"/>
    <property type="molecule type" value="Genomic_DNA"/>
</dbReference>
<evidence type="ECO:0000256" key="2">
    <source>
        <dbReference type="ARBA" id="ARBA00022692"/>
    </source>
</evidence>
<protein>
    <recommendedName>
        <fullName evidence="11">Ceramidase</fullName>
    </recommendedName>
</protein>
<evidence type="ECO:0000256" key="8">
    <source>
        <dbReference type="SAM" id="Phobius"/>
    </source>
</evidence>
<sequence>MNWTDQVDNYCERTDFTYWSEPINAVTNIAFLIAAFVIWQIARRSGRMEPGIAALMLVLTAIGIGSFLFHTHATGWAGALDVLPILFYILIYIYLATTRMLDLPIWAGALAVLLFFPYAAATGAAIGALTGGLNGSEGYAPVVILIAIYGVILRNRKPMTSRGLLIGAGILFVSLTFRTVDELVCSAIPLGTHWLWHGLNGLMLGWMILVMMRHDTDNPRLK</sequence>
<dbReference type="OrthoDB" id="277121at2"/>
<feature type="transmembrane region" description="Helical" evidence="8">
    <location>
        <begin position="103"/>
        <end position="126"/>
    </location>
</feature>
<keyword evidence="2 8" id="KW-0812">Transmembrane</keyword>
<evidence type="ECO:0000256" key="5">
    <source>
        <dbReference type="ARBA" id="ARBA00023136"/>
    </source>
</evidence>
<feature type="transmembrane region" description="Helical" evidence="8">
    <location>
        <begin position="22"/>
        <end position="39"/>
    </location>
</feature>
<feature type="binding site" evidence="6">
    <location>
        <position position="21"/>
    </location>
    <ligand>
        <name>Ca(2+)</name>
        <dbReference type="ChEBI" id="CHEBI:29108"/>
    </ligand>
</feature>
<gene>
    <name evidence="9" type="ORF">POI8812_01133</name>
</gene>
<dbReference type="GO" id="GO:0016811">
    <property type="term" value="F:hydrolase activity, acting on carbon-nitrogen (but not peptide) bonds, in linear amides"/>
    <property type="evidence" value="ECO:0007669"/>
    <property type="project" value="InterPro"/>
</dbReference>
<feature type="transmembrane region" description="Helical" evidence="8">
    <location>
        <begin position="75"/>
        <end position="96"/>
    </location>
</feature>
<feature type="transmembrane region" description="Helical" evidence="8">
    <location>
        <begin position="138"/>
        <end position="156"/>
    </location>
</feature>
<name>A0A2R8A9T4_9RHOB</name>
<feature type="binding site" evidence="7">
    <location>
        <position position="197"/>
    </location>
    <ligand>
        <name>Zn(2+)</name>
        <dbReference type="ChEBI" id="CHEBI:29105"/>
        <note>catalytic</note>
    </ligand>
</feature>
<keyword evidence="7" id="KW-0862">Zinc</keyword>
<comment type="subcellular location">
    <subcellularLocation>
        <location evidence="1">Membrane</location>
        <topology evidence="1">Multi-pass membrane protein</topology>
    </subcellularLocation>
</comment>
<dbReference type="AlphaFoldDB" id="A0A2R8A9T4"/>
<dbReference type="Pfam" id="PF05875">
    <property type="entry name" value="Ceramidase"/>
    <property type="match status" value="1"/>
</dbReference>
<evidence type="ECO:0000313" key="10">
    <source>
        <dbReference type="Proteomes" id="UP000244932"/>
    </source>
</evidence>
<accession>A0A2R8A9T4</accession>
<feature type="binding site" evidence="7">
    <location>
        <position position="193"/>
    </location>
    <ligand>
        <name>Zn(2+)</name>
        <dbReference type="ChEBI" id="CHEBI:29105"/>
        <note>catalytic</note>
    </ligand>
</feature>
<keyword evidence="4 8" id="KW-1133">Transmembrane helix</keyword>
<dbReference type="GO" id="GO:0046872">
    <property type="term" value="F:metal ion binding"/>
    <property type="evidence" value="ECO:0007669"/>
    <property type="project" value="UniProtKB-KW"/>
</dbReference>
<evidence type="ECO:0000256" key="1">
    <source>
        <dbReference type="ARBA" id="ARBA00004141"/>
    </source>
</evidence>
<evidence type="ECO:0008006" key="11">
    <source>
        <dbReference type="Google" id="ProtNLM"/>
    </source>
</evidence>
<keyword evidence="6" id="KW-0106">Calcium</keyword>
<reference evidence="9 10" key="1">
    <citation type="submission" date="2018-03" db="EMBL/GenBank/DDBJ databases">
        <authorList>
            <person name="Keele B.F."/>
        </authorList>
    </citation>
    <scope>NUCLEOTIDE SEQUENCE [LARGE SCALE GENOMIC DNA]</scope>
    <source>
        <strain evidence="9 10">CeCT 8812</strain>
    </source>
</reference>
<keyword evidence="6" id="KW-0479">Metal-binding</keyword>
<evidence type="ECO:0000256" key="3">
    <source>
        <dbReference type="ARBA" id="ARBA00022801"/>
    </source>
</evidence>
<feature type="transmembrane region" description="Helical" evidence="8">
    <location>
        <begin position="51"/>
        <end position="69"/>
    </location>
</feature>
<keyword evidence="10" id="KW-1185">Reference proteome</keyword>
<dbReference type="InterPro" id="IPR008901">
    <property type="entry name" value="ACER"/>
</dbReference>
<evidence type="ECO:0000256" key="6">
    <source>
        <dbReference type="PIRSR" id="PIRSR608901-1"/>
    </source>
</evidence>
<keyword evidence="3" id="KW-0378">Hydrolase</keyword>
<comment type="cofactor">
    <cofactor evidence="7">
        <name>Zn(2+)</name>
        <dbReference type="ChEBI" id="CHEBI:29105"/>
    </cofactor>
</comment>
<dbReference type="GO" id="GO:0016020">
    <property type="term" value="C:membrane"/>
    <property type="evidence" value="ECO:0007669"/>
    <property type="project" value="UniProtKB-SubCell"/>
</dbReference>